<dbReference type="Proteomes" id="UP000030700">
    <property type="component" value="Unassembled WGS sequence"/>
</dbReference>
<evidence type="ECO:0000256" key="1">
    <source>
        <dbReference type="ARBA" id="ARBA00004828"/>
    </source>
</evidence>
<dbReference type="InterPro" id="IPR004662">
    <property type="entry name" value="AcgluKinase_fam"/>
</dbReference>
<feature type="binding site" evidence="9">
    <location>
        <begin position="73"/>
        <end position="74"/>
    </location>
    <ligand>
        <name>substrate</name>
    </ligand>
</feature>
<dbReference type="GO" id="GO:0005524">
    <property type="term" value="F:ATP binding"/>
    <property type="evidence" value="ECO:0007669"/>
    <property type="project" value="UniProtKB-UniRule"/>
</dbReference>
<comment type="similarity">
    <text evidence="9">Belongs to the acetylglutamate kinase family. ArgB subfamily.</text>
</comment>
<evidence type="ECO:0000256" key="8">
    <source>
        <dbReference type="ARBA" id="ARBA00048141"/>
    </source>
</evidence>
<keyword evidence="2 9" id="KW-0055">Arginine biosynthesis</keyword>
<evidence type="ECO:0000256" key="9">
    <source>
        <dbReference type="HAMAP-Rule" id="MF_00082"/>
    </source>
</evidence>
<evidence type="ECO:0000256" key="5">
    <source>
        <dbReference type="ARBA" id="ARBA00022741"/>
    </source>
</evidence>
<dbReference type="GO" id="GO:0042450">
    <property type="term" value="P:L-arginine biosynthetic process via ornithine"/>
    <property type="evidence" value="ECO:0007669"/>
    <property type="project" value="UniProtKB-UniRule"/>
</dbReference>
<dbReference type="STRING" id="1499966.U14_03658"/>
<keyword evidence="7 9" id="KW-0067">ATP-binding</keyword>
<evidence type="ECO:0000256" key="3">
    <source>
        <dbReference type="ARBA" id="ARBA00022605"/>
    </source>
</evidence>
<protein>
    <recommendedName>
        <fullName evidence="9">Acetylglutamate kinase</fullName>
        <ecNumber evidence="9">2.7.2.8</ecNumber>
    </recommendedName>
    <alternativeName>
        <fullName evidence="9">N-acetyl-L-glutamate 5-phosphotransferase</fullName>
    </alternativeName>
    <alternativeName>
        <fullName evidence="9">NAG kinase</fullName>
        <shortName evidence="9">NAGK</shortName>
    </alternativeName>
</protein>
<dbReference type="EC" id="2.7.2.8" evidence="9"/>
<keyword evidence="6 9" id="KW-0418">Kinase</keyword>
<comment type="pathway">
    <text evidence="1 9">Amino-acid biosynthesis; L-arginine biosynthesis; N(2)-acetyl-L-ornithine from L-glutamate: step 2/4.</text>
</comment>
<dbReference type="PANTHER" id="PTHR23342">
    <property type="entry name" value="N-ACETYLGLUTAMATE SYNTHASE"/>
    <property type="match status" value="1"/>
</dbReference>
<comment type="catalytic activity">
    <reaction evidence="8 9">
        <text>N-acetyl-L-glutamate + ATP = N-acetyl-L-glutamyl 5-phosphate + ADP</text>
        <dbReference type="Rhea" id="RHEA:14629"/>
        <dbReference type="ChEBI" id="CHEBI:30616"/>
        <dbReference type="ChEBI" id="CHEBI:44337"/>
        <dbReference type="ChEBI" id="CHEBI:57936"/>
        <dbReference type="ChEBI" id="CHEBI:456216"/>
        <dbReference type="EC" id="2.7.2.8"/>
    </reaction>
</comment>
<keyword evidence="12" id="KW-1185">Reference proteome</keyword>
<evidence type="ECO:0000256" key="7">
    <source>
        <dbReference type="ARBA" id="ARBA00022840"/>
    </source>
</evidence>
<comment type="function">
    <text evidence="9">Catalyzes the ATP-dependent phosphorylation of N-acetyl-L-glutamate.</text>
</comment>
<keyword evidence="4 9" id="KW-0808">Transferase</keyword>
<name>A0A081BPU1_9BACT</name>
<feature type="site" description="Transition state stabilizer" evidence="9">
    <location>
        <position position="38"/>
    </location>
</feature>
<dbReference type="GO" id="GO:0005737">
    <property type="term" value="C:cytoplasm"/>
    <property type="evidence" value="ECO:0007669"/>
    <property type="project" value="UniProtKB-SubCell"/>
</dbReference>
<dbReference type="PIRSF" id="PIRSF000728">
    <property type="entry name" value="NAGK"/>
    <property type="match status" value="1"/>
</dbReference>
<proteinExistence type="inferred from homology"/>
<dbReference type="GO" id="GO:0003991">
    <property type="term" value="F:acetylglutamate kinase activity"/>
    <property type="evidence" value="ECO:0007669"/>
    <property type="project" value="UniProtKB-UniRule"/>
</dbReference>
<dbReference type="NCBIfam" id="TIGR00761">
    <property type="entry name" value="argB"/>
    <property type="match status" value="1"/>
</dbReference>
<evidence type="ECO:0000256" key="4">
    <source>
        <dbReference type="ARBA" id="ARBA00022679"/>
    </source>
</evidence>
<feature type="binding site" evidence="9">
    <location>
        <position position="191"/>
    </location>
    <ligand>
        <name>substrate</name>
    </ligand>
</feature>
<evidence type="ECO:0000313" key="11">
    <source>
        <dbReference type="EMBL" id="GAK52407.1"/>
    </source>
</evidence>
<dbReference type="PANTHER" id="PTHR23342:SF0">
    <property type="entry name" value="N-ACETYLGLUTAMATE SYNTHASE, MITOCHONDRIAL"/>
    <property type="match status" value="1"/>
</dbReference>
<dbReference type="SUPFAM" id="SSF53633">
    <property type="entry name" value="Carbamate kinase-like"/>
    <property type="match status" value="1"/>
</dbReference>
<dbReference type="HAMAP" id="MF_00082">
    <property type="entry name" value="ArgB"/>
    <property type="match status" value="1"/>
</dbReference>
<accession>A0A081BPU1</accession>
<dbReference type="InterPro" id="IPR036393">
    <property type="entry name" value="AceGlu_kinase-like_sf"/>
</dbReference>
<feature type="binding site" evidence="9">
    <location>
        <position position="95"/>
    </location>
    <ligand>
        <name>substrate</name>
    </ligand>
</feature>
<evidence type="ECO:0000259" key="10">
    <source>
        <dbReference type="Pfam" id="PF00696"/>
    </source>
</evidence>
<keyword evidence="3 9" id="KW-0028">Amino-acid biosynthesis</keyword>
<dbReference type="InterPro" id="IPR037528">
    <property type="entry name" value="ArgB"/>
</dbReference>
<dbReference type="FunFam" id="3.40.1160.10:FF:000004">
    <property type="entry name" value="Acetylglutamate kinase"/>
    <property type="match status" value="1"/>
</dbReference>
<dbReference type="HOGENOM" id="CLU_053680_0_0_0"/>
<dbReference type="InterPro" id="IPR041727">
    <property type="entry name" value="NAGK-C"/>
</dbReference>
<dbReference type="InterPro" id="IPR001048">
    <property type="entry name" value="Asp/Glu/Uridylate_kinase"/>
</dbReference>
<dbReference type="EMBL" id="DF820458">
    <property type="protein sequence ID" value="GAK52407.1"/>
    <property type="molecule type" value="Genomic_DNA"/>
</dbReference>
<evidence type="ECO:0000256" key="2">
    <source>
        <dbReference type="ARBA" id="ARBA00022571"/>
    </source>
</evidence>
<dbReference type="CDD" id="cd04250">
    <property type="entry name" value="AAK_NAGK-C"/>
    <property type="match status" value="1"/>
</dbReference>
<keyword evidence="9" id="KW-0963">Cytoplasm</keyword>
<dbReference type="Gene3D" id="3.40.1160.10">
    <property type="entry name" value="Acetylglutamate kinase-like"/>
    <property type="match status" value="1"/>
</dbReference>
<dbReference type="UniPathway" id="UPA00068">
    <property type="reaction ID" value="UER00107"/>
</dbReference>
<keyword evidence="5 9" id="KW-0547">Nucleotide-binding</keyword>
<evidence type="ECO:0000313" key="12">
    <source>
        <dbReference type="Proteomes" id="UP000030700"/>
    </source>
</evidence>
<feature type="site" description="Transition state stabilizer" evidence="9">
    <location>
        <position position="250"/>
    </location>
</feature>
<evidence type="ECO:0000256" key="6">
    <source>
        <dbReference type="ARBA" id="ARBA00022777"/>
    </source>
</evidence>
<sequence>MVLVVLPEEPMKNKMLTEALIEALPYIQKFAGKVIVVKYGGAAMVEEQLKVSFAQDISLLSHLGMKIVVVHGGGKEISDLAEKLNIETQFVQGKRVTDEKMMDIVKMVLAGKINKEIVCNLNRQNVKAVGISGQDGNLLKCRKLFLETGEDMGWVGEVIQVNTKILLDMMNDGLIPVIAPIGYDDEGNSYNINADSAAGDIAAAFPAEKLIYLSDVPGVLIEGERIASLDEETANTMIANGQITRGMIPKVHSAFDTLHQGVKKVHMLDGREVHSLLIEIYTDSGIGTQFVRE</sequence>
<comment type="subcellular location">
    <subcellularLocation>
        <location evidence="9">Cytoplasm</location>
    </subcellularLocation>
</comment>
<organism evidence="11">
    <name type="scientific">Candidatus Moduliflexus flocculans</name>
    <dbReference type="NCBI Taxonomy" id="1499966"/>
    <lineage>
        <taxon>Bacteria</taxon>
        <taxon>Candidatus Moduliflexota</taxon>
        <taxon>Candidatus Moduliflexia</taxon>
        <taxon>Candidatus Moduliflexales</taxon>
        <taxon>Candidatus Moduliflexaceae</taxon>
    </lineage>
</organism>
<gene>
    <name evidence="9" type="primary">argB</name>
    <name evidence="11" type="ORF">U14_03658</name>
</gene>
<reference evidence="11" key="1">
    <citation type="journal article" date="2015" name="PeerJ">
        <title>First genomic representation of candidate bacterial phylum KSB3 points to enhanced environmental sensing as a trigger of wastewater bulking.</title>
        <authorList>
            <person name="Sekiguchi Y."/>
            <person name="Ohashi A."/>
            <person name="Parks D.H."/>
            <person name="Yamauchi T."/>
            <person name="Tyson G.W."/>
            <person name="Hugenholtz P."/>
        </authorList>
    </citation>
    <scope>NUCLEOTIDE SEQUENCE [LARGE SCALE GENOMIC DNA]</scope>
</reference>
<dbReference type="Pfam" id="PF00696">
    <property type="entry name" value="AA_kinase"/>
    <property type="match status" value="1"/>
</dbReference>
<dbReference type="AlphaFoldDB" id="A0A081BPU1"/>
<feature type="domain" description="Aspartate/glutamate/uridylate kinase" evidence="10">
    <location>
        <begin position="33"/>
        <end position="268"/>
    </location>
</feature>